<evidence type="ECO:0000256" key="1">
    <source>
        <dbReference type="ARBA" id="ARBA00005567"/>
    </source>
</evidence>
<dbReference type="InterPro" id="IPR014352">
    <property type="entry name" value="FERM/acyl-CoA-bd_prot_sf"/>
</dbReference>
<dbReference type="PANTHER" id="PTHR23310:SF62">
    <property type="entry name" value="ACYL-COA BINDING PROTEIN 1, ISOFORM A"/>
    <property type="match status" value="1"/>
</dbReference>
<dbReference type="RefSeq" id="XP_033534959.1">
    <property type="nucleotide sequence ID" value="XM_033681201.1"/>
</dbReference>
<organism evidence="4">
    <name type="scientific">Eremomyces bilateralis CBS 781.70</name>
    <dbReference type="NCBI Taxonomy" id="1392243"/>
    <lineage>
        <taxon>Eukaryota</taxon>
        <taxon>Fungi</taxon>
        <taxon>Dikarya</taxon>
        <taxon>Ascomycota</taxon>
        <taxon>Pezizomycotina</taxon>
        <taxon>Dothideomycetes</taxon>
        <taxon>Dothideomycetes incertae sedis</taxon>
        <taxon>Eremomycetales</taxon>
        <taxon>Eremomycetaceae</taxon>
        <taxon>Eremomyces</taxon>
    </lineage>
</organism>
<dbReference type="PRINTS" id="PR00689">
    <property type="entry name" value="ACOABINDINGP"/>
</dbReference>
<dbReference type="PANTHER" id="PTHR23310">
    <property type="entry name" value="ACYL-COA-BINDING PROTEIN, ACBP"/>
    <property type="match status" value="1"/>
</dbReference>
<dbReference type="InterPro" id="IPR000582">
    <property type="entry name" value="Acyl-CoA-binding_protein"/>
</dbReference>
<dbReference type="OrthoDB" id="346910at2759"/>
<keyword evidence="2" id="KW-0446">Lipid-binding</keyword>
<evidence type="ECO:0000259" key="3">
    <source>
        <dbReference type="PROSITE" id="PS51228"/>
    </source>
</evidence>
<evidence type="ECO:0000313" key="4">
    <source>
        <dbReference type="EMBL" id="KAF1813328.1"/>
    </source>
</evidence>
<dbReference type="EMBL" id="ML975155">
    <property type="protein sequence ID" value="KAF1813328.1"/>
    <property type="molecule type" value="Genomic_DNA"/>
</dbReference>
<dbReference type="Gene3D" id="1.20.80.10">
    <property type="match status" value="1"/>
</dbReference>
<reference evidence="4 6" key="1">
    <citation type="submission" date="2020-01" db="EMBL/GenBank/DDBJ databases">
        <authorList>
            <consortium name="DOE Joint Genome Institute"/>
            <person name="Haridas S."/>
            <person name="Albert R."/>
            <person name="Binder M."/>
            <person name="Bloem J."/>
            <person name="Labutti K."/>
            <person name="Salamov A."/>
            <person name="Andreopoulos B."/>
            <person name="Baker S.E."/>
            <person name="Barry K."/>
            <person name="Bills G."/>
            <person name="Bluhm B.H."/>
            <person name="Cannon C."/>
            <person name="Castanera R."/>
            <person name="Culley D.E."/>
            <person name="Daum C."/>
            <person name="Ezra D."/>
            <person name="Gonzalez J.B."/>
            <person name="Henrissat B."/>
            <person name="Kuo A."/>
            <person name="Liang C."/>
            <person name="Lipzen A."/>
            <person name="Lutzoni F."/>
            <person name="Magnuson J."/>
            <person name="Mondo S."/>
            <person name="Nolan M."/>
            <person name="Ohm R."/>
            <person name="Pangilinan J."/>
            <person name="Park H.-J."/>
            <person name="Ramirez L."/>
            <person name="Alfaro M."/>
            <person name="Sun H."/>
            <person name="Tritt A."/>
            <person name="Yoshinaga Y."/>
            <person name="Zwiers L.-H."/>
            <person name="Turgeon B.G."/>
            <person name="Goodwin S.B."/>
            <person name="Spatafora J.W."/>
            <person name="Crous P.W."/>
            <person name="Grigoriev I.V."/>
        </authorList>
    </citation>
    <scope>NUCLEOTIDE SEQUENCE</scope>
    <source>
        <strain evidence="4 6">CBS 781.70</strain>
    </source>
</reference>
<reference evidence="6" key="3">
    <citation type="submission" date="2025-04" db="UniProtKB">
        <authorList>
            <consortium name="RefSeq"/>
        </authorList>
    </citation>
    <scope>IDENTIFICATION</scope>
    <source>
        <strain evidence="6">CBS 781.70</strain>
    </source>
</reference>
<dbReference type="Pfam" id="PF00887">
    <property type="entry name" value="ACBP"/>
    <property type="match status" value="1"/>
</dbReference>
<feature type="domain" description="ACB" evidence="3">
    <location>
        <begin position="1"/>
        <end position="96"/>
    </location>
</feature>
<evidence type="ECO:0000313" key="5">
    <source>
        <dbReference type="Proteomes" id="UP000504638"/>
    </source>
</evidence>
<dbReference type="GO" id="GO:0000062">
    <property type="term" value="F:fatty-acyl-CoA binding"/>
    <property type="evidence" value="ECO:0007669"/>
    <property type="project" value="InterPro"/>
</dbReference>
<gene>
    <name evidence="4 6" type="ORF">P152DRAFT_473060</name>
</gene>
<dbReference type="AlphaFoldDB" id="A0A6G1G5N2"/>
<dbReference type="GeneID" id="54421771"/>
<protein>
    <recommendedName>
        <fullName evidence="3">ACB domain-containing protein</fullName>
    </recommendedName>
</protein>
<sequence>MPRENPPGPVTPEFLAASNIKFNSHPTNEEKLDMYAHYKVGGGYDLATAEPVGTFQFEEKAKRRAWQALVDTGISAEDAQKKYVEIVEGFKAKYGVQS</sequence>
<evidence type="ECO:0000256" key="2">
    <source>
        <dbReference type="ARBA" id="ARBA00023121"/>
    </source>
</evidence>
<name>A0A6G1G5N2_9PEZI</name>
<comment type="similarity">
    <text evidence="1">Belongs to the ACBP family.</text>
</comment>
<dbReference type="InterPro" id="IPR035984">
    <property type="entry name" value="Acyl-CoA-binding_sf"/>
</dbReference>
<accession>A0A6G1G5N2</accession>
<dbReference type="Proteomes" id="UP000504638">
    <property type="component" value="Unplaced"/>
</dbReference>
<dbReference type="PROSITE" id="PS51228">
    <property type="entry name" value="ACB_2"/>
    <property type="match status" value="1"/>
</dbReference>
<proteinExistence type="inferred from homology"/>
<dbReference type="SUPFAM" id="SSF47027">
    <property type="entry name" value="Acyl-CoA binding protein"/>
    <property type="match status" value="1"/>
</dbReference>
<keyword evidence="5" id="KW-1185">Reference proteome</keyword>
<reference evidence="6" key="2">
    <citation type="submission" date="2020-04" db="EMBL/GenBank/DDBJ databases">
        <authorList>
            <consortium name="NCBI Genome Project"/>
        </authorList>
    </citation>
    <scope>NUCLEOTIDE SEQUENCE</scope>
    <source>
        <strain evidence="6">CBS 781.70</strain>
    </source>
</reference>
<evidence type="ECO:0000313" key="6">
    <source>
        <dbReference type="RefSeq" id="XP_033534959.1"/>
    </source>
</evidence>
<dbReference type="GO" id="GO:0006631">
    <property type="term" value="P:fatty acid metabolic process"/>
    <property type="evidence" value="ECO:0007669"/>
    <property type="project" value="TreeGrafter"/>
</dbReference>